<dbReference type="EC" id="1.3.1.28" evidence="6 8"/>
<evidence type="ECO:0000256" key="1">
    <source>
        <dbReference type="ARBA" id="ARBA00004924"/>
    </source>
</evidence>
<gene>
    <name evidence="10" type="ORF">DMH04_49670</name>
</gene>
<reference evidence="10 11" key="1">
    <citation type="submission" date="2018-05" db="EMBL/GenBank/DDBJ databases">
        <title>Evolution of GPA BGCs.</title>
        <authorList>
            <person name="Waglechner N."/>
            <person name="Wright G.D."/>
        </authorList>
    </citation>
    <scope>NUCLEOTIDE SEQUENCE [LARGE SCALE GENOMIC DNA]</scope>
    <source>
        <strain evidence="10 11">A82846</strain>
    </source>
</reference>
<evidence type="ECO:0000313" key="11">
    <source>
        <dbReference type="Proteomes" id="UP000287547"/>
    </source>
</evidence>
<comment type="catalytic activity">
    <reaction evidence="5">
        <text>(2S,3S)-2,3-dihydroxy-2,3-dihydrobenzoate + NAD(+) = 2,3-dihydroxybenzoate + NADH + H(+)</text>
        <dbReference type="Rhea" id="RHEA:23824"/>
        <dbReference type="ChEBI" id="CHEBI:15378"/>
        <dbReference type="ChEBI" id="CHEBI:36654"/>
        <dbReference type="ChEBI" id="CHEBI:57540"/>
        <dbReference type="ChEBI" id="CHEBI:57945"/>
        <dbReference type="ChEBI" id="CHEBI:58764"/>
        <dbReference type="EC" id="1.3.1.28"/>
    </reaction>
</comment>
<evidence type="ECO:0000256" key="8">
    <source>
        <dbReference type="NCBIfam" id="TIGR04316"/>
    </source>
</evidence>
<dbReference type="Gene3D" id="3.40.50.720">
    <property type="entry name" value="NAD(P)-binding Rossmann-like Domain"/>
    <property type="match status" value="1"/>
</dbReference>
<dbReference type="PANTHER" id="PTHR42760">
    <property type="entry name" value="SHORT-CHAIN DEHYDROGENASES/REDUCTASES FAMILY MEMBER"/>
    <property type="match status" value="1"/>
</dbReference>
<evidence type="ECO:0000256" key="4">
    <source>
        <dbReference type="ARBA" id="ARBA00023027"/>
    </source>
</evidence>
<dbReference type="FunFam" id="3.40.50.720:FF:000160">
    <property type="entry name" value="2,3-dihydro-2,3-dihydroxybenzoate dehydrogenase"/>
    <property type="match status" value="1"/>
</dbReference>
<keyword evidence="4" id="KW-0520">NAD</keyword>
<dbReference type="InterPro" id="IPR036291">
    <property type="entry name" value="NAD(P)-bd_dom_sf"/>
</dbReference>
<keyword evidence="3" id="KW-0560">Oxidoreductase</keyword>
<dbReference type="InterPro" id="IPR003560">
    <property type="entry name" value="DHB_DH"/>
</dbReference>
<dbReference type="InterPro" id="IPR057326">
    <property type="entry name" value="KR_dom"/>
</dbReference>
<dbReference type="GO" id="GO:0019290">
    <property type="term" value="P:siderophore biosynthetic process"/>
    <property type="evidence" value="ECO:0007669"/>
    <property type="project" value="InterPro"/>
</dbReference>
<comment type="pathway">
    <text evidence="1">Siderophore biosynthesis.</text>
</comment>
<dbReference type="GO" id="GO:0008667">
    <property type="term" value="F:2,3-dihydro-2,3-dihydroxybenzoate dehydrogenase activity"/>
    <property type="evidence" value="ECO:0007669"/>
    <property type="project" value="UniProtKB-UniRule"/>
</dbReference>
<dbReference type="PRINTS" id="PR00080">
    <property type="entry name" value="SDRFAMILY"/>
</dbReference>
<comment type="similarity">
    <text evidence="2">Belongs to the short-chain dehydrogenases/reductases (SDR) family.</text>
</comment>
<dbReference type="PROSITE" id="PS00061">
    <property type="entry name" value="ADH_SHORT"/>
    <property type="match status" value="1"/>
</dbReference>
<dbReference type="SUPFAM" id="SSF51735">
    <property type="entry name" value="NAD(P)-binding Rossmann-fold domains"/>
    <property type="match status" value="1"/>
</dbReference>
<evidence type="ECO:0000256" key="7">
    <source>
        <dbReference type="ARBA" id="ARBA00067530"/>
    </source>
</evidence>
<dbReference type="PRINTS" id="PR01397">
    <property type="entry name" value="DHBDHDRGNASE"/>
</dbReference>
<proteinExistence type="inferred from homology"/>
<evidence type="ECO:0000256" key="2">
    <source>
        <dbReference type="ARBA" id="ARBA00006484"/>
    </source>
</evidence>
<evidence type="ECO:0000256" key="5">
    <source>
        <dbReference type="ARBA" id="ARBA00052874"/>
    </source>
</evidence>
<sequence>MDDIGIMGKVAVVTGAAHGIGAAIAFAFAERGARVAALDCDRDALRSTVESIVDKGQQATGYPVDVRDSATVDQVVDEVERDLGPIGILANVAGVLRTGPILDLTDEDFAAMFAVNTYGTFYVCRSVARRMRPRRHGAIVVVGSNAGSVPRMHMGAYGASKAATSSFAKSLGLELAGSGIRCNVVSPGSTDTDMLRGMWANGSGERRTILGTPEHFRVGIPLGKLGTPSDVAEAVVFLASELAGHITMHDLCVDGGAALGA</sequence>
<dbReference type="NCBIfam" id="TIGR04316">
    <property type="entry name" value="dhbA_paeA"/>
    <property type="match status" value="1"/>
</dbReference>
<accession>A0A428YCC9</accession>
<dbReference type="RefSeq" id="WP_037268596.1">
    <property type="nucleotide sequence ID" value="NZ_QHKI01000087.1"/>
</dbReference>
<dbReference type="SMART" id="SM00822">
    <property type="entry name" value="PKS_KR"/>
    <property type="match status" value="1"/>
</dbReference>
<dbReference type="InterPro" id="IPR002347">
    <property type="entry name" value="SDR_fam"/>
</dbReference>
<comment type="caution">
    <text evidence="10">The sequence shown here is derived from an EMBL/GenBank/DDBJ whole genome shotgun (WGS) entry which is preliminary data.</text>
</comment>
<dbReference type="NCBIfam" id="NF006074">
    <property type="entry name" value="PRK08220.1"/>
    <property type="match status" value="1"/>
</dbReference>
<evidence type="ECO:0000256" key="6">
    <source>
        <dbReference type="ARBA" id="ARBA00066334"/>
    </source>
</evidence>
<dbReference type="Pfam" id="PF13561">
    <property type="entry name" value="adh_short_C2"/>
    <property type="match status" value="1"/>
</dbReference>
<dbReference type="GO" id="GO:0016616">
    <property type="term" value="F:oxidoreductase activity, acting on the CH-OH group of donors, NAD or NADP as acceptor"/>
    <property type="evidence" value="ECO:0007669"/>
    <property type="project" value="UniProtKB-ARBA"/>
</dbReference>
<protein>
    <recommendedName>
        <fullName evidence="7 8">2,3-dihydro-2,3-dihydroxybenzoate dehydrogenase</fullName>
        <ecNumber evidence="6 8">1.3.1.28</ecNumber>
    </recommendedName>
</protein>
<evidence type="ECO:0000259" key="9">
    <source>
        <dbReference type="SMART" id="SM00822"/>
    </source>
</evidence>
<dbReference type="PANTHER" id="PTHR42760:SF115">
    <property type="entry name" value="3-OXOACYL-[ACYL-CARRIER-PROTEIN] REDUCTASE FABG"/>
    <property type="match status" value="1"/>
</dbReference>
<organism evidence="10 11">
    <name type="scientific">Kibdelosporangium aridum</name>
    <dbReference type="NCBI Taxonomy" id="2030"/>
    <lineage>
        <taxon>Bacteria</taxon>
        <taxon>Bacillati</taxon>
        <taxon>Actinomycetota</taxon>
        <taxon>Actinomycetes</taxon>
        <taxon>Pseudonocardiales</taxon>
        <taxon>Pseudonocardiaceae</taxon>
        <taxon>Kibdelosporangium</taxon>
    </lineage>
</organism>
<dbReference type="InterPro" id="IPR020904">
    <property type="entry name" value="Sc_DH/Rdtase_CS"/>
</dbReference>
<name>A0A428YCC9_KIBAR</name>
<dbReference type="EMBL" id="QHKI01000087">
    <property type="protein sequence ID" value="RSM65247.1"/>
    <property type="molecule type" value="Genomic_DNA"/>
</dbReference>
<evidence type="ECO:0000313" key="10">
    <source>
        <dbReference type="EMBL" id="RSM65247.1"/>
    </source>
</evidence>
<feature type="domain" description="Ketoreductase" evidence="9">
    <location>
        <begin position="9"/>
        <end position="198"/>
    </location>
</feature>
<dbReference type="OrthoDB" id="9803333at2"/>
<dbReference type="AlphaFoldDB" id="A0A428YCC9"/>
<evidence type="ECO:0000256" key="3">
    <source>
        <dbReference type="ARBA" id="ARBA00023002"/>
    </source>
</evidence>
<dbReference type="Proteomes" id="UP000287547">
    <property type="component" value="Unassembled WGS sequence"/>
</dbReference>